<protein>
    <submittedName>
        <fullName evidence="1">Uncharacterized protein</fullName>
    </submittedName>
</protein>
<evidence type="ECO:0000313" key="2">
    <source>
        <dbReference type="Proteomes" id="UP000501179"/>
    </source>
</evidence>
<dbReference type="AlphaFoldDB" id="A0A6G9GZ30"/>
<evidence type="ECO:0000313" key="1">
    <source>
        <dbReference type="EMBL" id="QIQ03528.1"/>
    </source>
</evidence>
<organism evidence="1 2">
    <name type="scientific">Streptomyces liangshanensis</name>
    <dbReference type="NCBI Taxonomy" id="2717324"/>
    <lineage>
        <taxon>Bacteria</taxon>
        <taxon>Bacillati</taxon>
        <taxon>Actinomycetota</taxon>
        <taxon>Actinomycetes</taxon>
        <taxon>Kitasatosporales</taxon>
        <taxon>Streptomycetaceae</taxon>
        <taxon>Streptomyces</taxon>
    </lineage>
</organism>
<name>A0A6G9GZ30_9ACTN</name>
<dbReference type="KEGG" id="slia:HA039_15375"/>
<accession>A0A6G9GZ30</accession>
<dbReference type="EMBL" id="CP050177">
    <property type="protein sequence ID" value="QIQ03528.1"/>
    <property type="molecule type" value="Genomic_DNA"/>
</dbReference>
<dbReference type="Proteomes" id="UP000501179">
    <property type="component" value="Chromosome"/>
</dbReference>
<proteinExistence type="predicted"/>
<reference evidence="1 2" key="1">
    <citation type="submission" date="2020-03" db="EMBL/GenBank/DDBJ databases">
        <title>A novel species.</title>
        <authorList>
            <person name="Gao J."/>
        </authorList>
    </citation>
    <scope>NUCLEOTIDE SEQUENCE [LARGE SCALE GENOMIC DNA]</scope>
    <source>
        <strain evidence="1 2">QMT-12</strain>
    </source>
</reference>
<dbReference type="RefSeq" id="WP_167029555.1">
    <property type="nucleotide sequence ID" value="NZ_CP050177.1"/>
</dbReference>
<gene>
    <name evidence="1" type="ORF">HA039_15375</name>
</gene>
<keyword evidence="2" id="KW-1185">Reference proteome</keyword>
<sequence length="103" mass="11603">MSRSLDDHRVRSVRMYARDRGAHAERNPRHTAGLGARLSVFRQEGGQEGCTAARLDPTALGLRERHDPAREPYFLITRALFLDHGTAKNVLSVDQQNPRVAEQ</sequence>